<dbReference type="Proteomes" id="UP000194968">
    <property type="component" value="Unassembled WGS sequence"/>
</dbReference>
<dbReference type="PANTHER" id="PTHR39576">
    <property type="entry name" value="ATTACHING AND EFFACING PROTEIN HOMOLOG-RELATED-RELATED"/>
    <property type="match status" value="1"/>
</dbReference>
<dbReference type="PANTHER" id="PTHR39576:SF2">
    <property type="entry name" value="ATTACHING AND EFFACING PROTEIN HOMOLOG-RELATED"/>
    <property type="match status" value="1"/>
</dbReference>
<gene>
    <name evidence="4" type="ORF">B6D06_05185</name>
</gene>
<dbReference type="InterPro" id="IPR051715">
    <property type="entry name" value="Intimin-Invasin_domain"/>
</dbReference>
<comment type="caution">
    <text evidence="4">The sequence shown here is derived from an EMBL/GenBank/DDBJ whole genome shotgun (WGS) entry which is preliminary data.</text>
</comment>
<dbReference type="GO" id="GO:0009279">
    <property type="term" value="C:cell outer membrane"/>
    <property type="evidence" value="ECO:0007669"/>
    <property type="project" value="TreeGrafter"/>
</dbReference>
<organism evidence="4 5">
    <name type="scientific">Gilliamella apis</name>
    <dbReference type="NCBI Taxonomy" id="1970738"/>
    <lineage>
        <taxon>Bacteria</taxon>
        <taxon>Pseudomonadati</taxon>
        <taxon>Pseudomonadota</taxon>
        <taxon>Gammaproteobacteria</taxon>
        <taxon>Orbales</taxon>
        <taxon>Orbaceae</taxon>
        <taxon>Gilliamella</taxon>
    </lineage>
</organism>
<dbReference type="EMBL" id="NASK01000090">
    <property type="protein sequence ID" value="OTQ50074.1"/>
    <property type="molecule type" value="Genomic_DNA"/>
</dbReference>
<accession>A0A242NV96</accession>
<protein>
    <recommendedName>
        <fullName evidence="3">Inverse autotransporter beta-domain domain-containing protein</fullName>
    </recommendedName>
</protein>
<dbReference type="InterPro" id="IPR038177">
    <property type="entry name" value="IAT_beta_sf"/>
</dbReference>
<feature type="domain" description="Inverse autotransporter beta-domain" evidence="3">
    <location>
        <begin position="170"/>
        <end position="440"/>
    </location>
</feature>
<dbReference type="Pfam" id="PF11924">
    <property type="entry name" value="IAT_beta"/>
    <property type="match status" value="1"/>
</dbReference>
<dbReference type="PRINTS" id="PR01369">
    <property type="entry name" value="INTIMIN"/>
</dbReference>
<keyword evidence="2" id="KW-0732">Signal</keyword>
<evidence type="ECO:0000313" key="4">
    <source>
        <dbReference type="EMBL" id="OTQ50074.1"/>
    </source>
</evidence>
<proteinExistence type="inferred from homology"/>
<dbReference type="AlphaFoldDB" id="A0A242NV96"/>
<evidence type="ECO:0000313" key="5">
    <source>
        <dbReference type="Proteomes" id="UP000194968"/>
    </source>
</evidence>
<comment type="similarity">
    <text evidence="1">Belongs to the intimin/invasin family.</text>
</comment>
<dbReference type="OrthoDB" id="8320584at2"/>
<dbReference type="InterPro" id="IPR024519">
    <property type="entry name" value="IAT_beta"/>
</dbReference>
<name>A0A242NV96_9GAMM</name>
<reference evidence="4 5" key="1">
    <citation type="submission" date="2017-03" db="EMBL/GenBank/DDBJ databases">
        <title>Comparative genomics of honeybee gut symbionts reveal geographically distinct and subgroup specific antibiotic resistance.</title>
        <authorList>
            <person name="Ludvigsen J."/>
            <person name="Porcellato D."/>
            <person name="Labee-Lund T.M."/>
            <person name="Amdam G.V."/>
            <person name="Rudi K."/>
        </authorList>
    </citation>
    <scope>NUCLEOTIDE SEQUENCE [LARGE SCALE GENOMIC DNA]</scope>
    <source>
        <strain evidence="4 5">A-4-12</strain>
    </source>
</reference>
<evidence type="ECO:0000256" key="1">
    <source>
        <dbReference type="ARBA" id="ARBA00010116"/>
    </source>
</evidence>
<dbReference type="Gene3D" id="2.40.160.160">
    <property type="entry name" value="Inverse autotransporter, beta-domain"/>
    <property type="match status" value="1"/>
</dbReference>
<dbReference type="FunFam" id="2.40.160.160:FF:000001">
    <property type="entry name" value="Intimin-like inverse autotransporter SinH"/>
    <property type="match status" value="1"/>
</dbReference>
<dbReference type="GO" id="GO:0007155">
    <property type="term" value="P:cell adhesion"/>
    <property type="evidence" value="ECO:0007669"/>
    <property type="project" value="InterPro"/>
</dbReference>
<evidence type="ECO:0000259" key="3">
    <source>
        <dbReference type="Pfam" id="PF11924"/>
    </source>
</evidence>
<evidence type="ECO:0000256" key="2">
    <source>
        <dbReference type="SAM" id="SignalP"/>
    </source>
</evidence>
<feature type="chain" id="PRO_5012941513" description="Inverse autotransporter beta-domain domain-containing protein" evidence="2">
    <location>
        <begin position="26"/>
        <end position="903"/>
    </location>
</feature>
<dbReference type="InterPro" id="IPR003535">
    <property type="entry name" value="Intimin/invasin_bac"/>
</dbReference>
<feature type="signal peptide" evidence="2">
    <location>
        <begin position="1"/>
        <end position="25"/>
    </location>
</feature>
<sequence>MTKSLNLKIISAFVIATLSLQPVYATDSETSSNAVDSNKIIELKNGTKAREMINNQQRSLYQIALLSSISISELRAMNAGRFDKKDVVDIGERLVLPENSPLLPAIKINDDKKDKYSNLPKLSSDDNYDVKQDKDALATQVASTLQTLATQDWKQITSSDNGGISGHLKDKGKDYAENYVRNGVKTQIVDPVRNAAQDFLGRFGTAQLQFDLSDKGQFNNVNLKLFSPWIDTEDMLIFSQITFQEYEHNRRIGNIGIGQRWDVADKKWLLGYNVFLDHDFQRAHNRLGIGAEAWSDYMKFAVNYYHPLSDWKESKDFDEYLERAAKGFDIRFQGYLPQYPHLGGSLMYEQYFGDKVALFGKDNLQKDPRAITVGLDYTPVPLFTIKAQHKRGQDNKKTTTAELTMNYRIGTPLKDQLDPDMVQSARSLKGSRYDLVDRNNYIVLEYKEKKMTVDLGLESIQIIEGTTSNIFIALHNAKGVSKLVWSGNMQDIDDGGGFLCSAIGTCTASSWFNPPASVDNWKIVAPKYLDKNGQRPPVSTNGIYSLSVTVTDGKGKRSATSNSVSFEVLPNNELRKVGVWAIDVYGRPSAAPVHNPANGRDTVTLMATLVTPKEGVETRGLTDYDGFSDNILMDSIGNSFEASVTDLWVATSNGNPINLIDGTTGNITACPTAEPCVIVKSFEKIKMGRKISNRDIEVIGDTYAINVASNITGTVDFVAKLNQYGQSLNHAIVYFNGGQSGRLEVYRSSDNALVAATDDSPYLVFNPNGPNEWKVHTEYYVVAYDLADNVIQDPFIVWSLVGSNDSACPGNRAVNLKNALGNPDYRNGPWFNVSMGKNARYKIRGIKSTVNGSNIDGEDSYAFIGTSIEKVEGAPEHVNWQQVSIPESACAGDQGFLLQVIAY</sequence>
<dbReference type="RefSeq" id="WP_086320415.1">
    <property type="nucleotide sequence ID" value="NZ_NASD01000006.1"/>
</dbReference>